<dbReference type="Gene3D" id="3.40.1490.10">
    <property type="entry name" value="Bit1"/>
    <property type="match status" value="1"/>
</dbReference>
<reference evidence="7 8" key="1">
    <citation type="journal article" date="2018" name="Genome Res.">
        <title>The genomic architecture and molecular evolution of ant odorant receptors.</title>
        <authorList>
            <person name="McKenzie S.K."/>
            <person name="Kronauer D.J.C."/>
        </authorList>
    </citation>
    <scope>NUCLEOTIDE SEQUENCE [LARGE SCALE GENOMIC DNA]</scope>
    <source>
        <strain evidence="7">Clonal line C1</strain>
    </source>
</reference>
<dbReference type="NCBIfam" id="NF003314">
    <property type="entry name" value="PRK04322.1"/>
    <property type="match status" value="1"/>
</dbReference>
<dbReference type="InterPro" id="IPR002833">
    <property type="entry name" value="PTH2"/>
</dbReference>
<evidence type="ECO:0000313" key="8">
    <source>
        <dbReference type="Proteomes" id="UP000279307"/>
    </source>
</evidence>
<dbReference type="Proteomes" id="UP000279307">
    <property type="component" value="Chromosome 4"/>
</dbReference>
<comment type="catalytic activity">
    <reaction evidence="4">
        <text>an N-acyl-L-alpha-aminoacyl-tRNA + H2O = an N-acyl-L-amino acid + a tRNA + H(+)</text>
        <dbReference type="Rhea" id="RHEA:54448"/>
        <dbReference type="Rhea" id="RHEA-COMP:10123"/>
        <dbReference type="Rhea" id="RHEA-COMP:13883"/>
        <dbReference type="ChEBI" id="CHEBI:15377"/>
        <dbReference type="ChEBI" id="CHEBI:15378"/>
        <dbReference type="ChEBI" id="CHEBI:59874"/>
        <dbReference type="ChEBI" id="CHEBI:78442"/>
        <dbReference type="ChEBI" id="CHEBI:138191"/>
        <dbReference type="EC" id="3.1.1.29"/>
    </reaction>
</comment>
<dbReference type="GO" id="GO:0004045">
    <property type="term" value="F:peptidyl-tRNA hydrolase activity"/>
    <property type="evidence" value="ECO:0007669"/>
    <property type="project" value="UniProtKB-EC"/>
</dbReference>
<protein>
    <recommendedName>
        <fullName evidence="1">peptidyl-tRNA hydrolase</fullName>
        <ecNumber evidence="1">3.1.1.29</ecNumber>
    </recommendedName>
</protein>
<dbReference type="AlphaFoldDB" id="A0A3L8DTW5"/>
<keyword evidence="6" id="KW-0812">Transmembrane</keyword>
<dbReference type="OrthoDB" id="1733656at2759"/>
<evidence type="ECO:0000256" key="3">
    <source>
        <dbReference type="ARBA" id="ARBA00038050"/>
    </source>
</evidence>
<feature type="compositionally biased region" description="Acidic residues" evidence="5">
    <location>
        <begin position="52"/>
        <end position="65"/>
    </location>
</feature>
<feature type="region of interest" description="Disordered" evidence="5">
    <location>
        <begin position="45"/>
        <end position="65"/>
    </location>
</feature>
<dbReference type="PANTHER" id="PTHR12649:SF11">
    <property type="entry name" value="PEPTIDYL-TRNA HYDROLASE 2, MITOCHONDRIAL"/>
    <property type="match status" value="1"/>
</dbReference>
<dbReference type="InterPro" id="IPR023476">
    <property type="entry name" value="Pep_tRNA_hydro_II_dom_sf"/>
</dbReference>
<gene>
    <name evidence="7" type="ORF">DMN91_003819</name>
</gene>
<evidence type="ECO:0000313" key="7">
    <source>
        <dbReference type="EMBL" id="RLU23613.1"/>
    </source>
</evidence>
<dbReference type="EMBL" id="QOIP01000004">
    <property type="protein sequence ID" value="RLU23613.1"/>
    <property type="molecule type" value="Genomic_DNA"/>
</dbReference>
<evidence type="ECO:0000256" key="2">
    <source>
        <dbReference type="ARBA" id="ARBA00022801"/>
    </source>
</evidence>
<sequence length="188" mass="20718">MENMYNIMEIILPYATDSRVIFAVGSVFGYSLCKFMTMAKRRRNYRKKSSEESDTESSETDSNDAVEYTDEYDNYKLVLLIRTDLKMGKGKVAAQCSHAAVAAYKSATKYPKILRAWVESGQPKITLKVDSENELLTLAAKAKSTGLLSNVIRDAGHTQIPAGSVTVCAVGPGPAKFVDKVTGRLKLF</sequence>
<evidence type="ECO:0000256" key="1">
    <source>
        <dbReference type="ARBA" id="ARBA00013260"/>
    </source>
</evidence>
<keyword evidence="2" id="KW-0378">Hydrolase</keyword>
<dbReference type="SUPFAM" id="SSF102462">
    <property type="entry name" value="Peptidyl-tRNA hydrolase II"/>
    <property type="match status" value="1"/>
</dbReference>
<dbReference type="Pfam" id="PF01981">
    <property type="entry name" value="PTH2"/>
    <property type="match status" value="1"/>
</dbReference>
<dbReference type="PANTHER" id="PTHR12649">
    <property type="entry name" value="PEPTIDYL-TRNA HYDROLASE 2"/>
    <property type="match status" value="1"/>
</dbReference>
<comment type="similarity">
    <text evidence="3">Belongs to the PTH2 family.</text>
</comment>
<evidence type="ECO:0000256" key="6">
    <source>
        <dbReference type="SAM" id="Phobius"/>
    </source>
</evidence>
<dbReference type="EC" id="3.1.1.29" evidence="1"/>
<keyword evidence="6" id="KW-0472">Membrane</keyword>
<keyword evidence="6" id="KW-1133">Transmembrane helix</keyword>
<accession>A0A3L8DTW5</accession>
<dbReference type="CDD" id="cd02430">
    <property type="entry name" value="PTH2"/>
    <property type="match status" value="1"/>
</dbReference>
<name>A0A3L8DTW5_OOCBI</name>
<organism evidence="7 8">
    <name type="scientific">Ooceraea biroi</name>
    <name type="common">Clonal raider ant</name>
    <name type="synonym">Cerapachys biroi</name>
    <dbReference type="NCBI Taxonomy" id="2015173"/>
    <lineage>
        <taxon>Eukaryota</taxon>
        <taxon>Metazoa</taxon>
        <taxon>Ecdysozoa</taxon>
        <taxon>Arthropoda</taxon>
        <taxon>Hexapoda</taxon>
        <taxon>Insecta</taxon>
        <taxon>Pterygota</taxon>
        <taxon>Neoptera</taxon>
        <taxon>Endopterygota</taxon>
        <taxon>Hymenoptera</taxon>
        <taxon>Apocrita</taxon>
        <taxon>Aculeata</taxon>
        <taxon>Formicoidea</taxon>
        <taxon>Formicidae</taxon>
        <taxon>Dorylinae</taxon>
        <taxon>Ooceraea</taxon>
    </lineage>
</organism>
<dbReference type="NCBIfam" id="TIGR00283">
    <property type="entry name" value="arch_pth2"/>
    <property type="match status" value="1"/>
</dbReference>
<feature type="transmembrane region" description="Helical" evidence="6">
    <location>
        <begin position="20"/>
        <end position="39"/>
    </location>
</feature>
<proteinExistence type="inferred from homology"/>
<evidence type="ECO:0000256" key="4">
    <source>
        <dbReference type="ARBA" id="ARBA00048707"/>
    </source>
</evidence>
<dbReference type="GO" id="GO:0005829">
    <property type="term" value="C:cytosol"/>
    <property type="evidence" value="ECO:0007669"/>
    <property type="project" value="TreeGrafter"/>
</dbReference>
<comment type="caution">
    <text evidence="7">The sequence shown here is derived from an EMBL/GenBank/DDBJ whole genome shotgun (WGS) entry which is preliminary data.</text>
</comment>
<evidence type="ECO:0000256" key="5">
    <source>
        <dbReference type="SAM" id="MobiDB-lite"/>
    </source>
</evidence>
<dbReference type="FunFam" id="3.40.1490.10:FF:000001">
    <property type="entry name" value="Peptidyl-tRNA hydrolase 2"/>
    <property type="match status" value="1"/>
</dbReference>